<dbReference type="GO" id="GO:0005484">
    <property type="term" value="F:SNAP receptor activity"/>
    <property type="evidence" value="ECO:0000318"/>
    <property type="project" value="GO_Central"/>
</dbReference>
<evidence type="ECO:0000256" key="5">
    <source>
        <dbReference type="ARBA" id="ARBA00022692"/>
    </source>
</evidence>
<dbReference type="PANTHER" id="PTHR19957:SF124">
    <property type="entry name" value="SYNTAXIN-8"/>
    <property type="match status" value="1"/>
</dbReference>
<gene>
    <name evidence="14" type="ORF">MONBRDRAFT_39273</name>
</gene>
<evidence type="ECO:0000256" key="7">
    <source>
        <dbReference type="ARBA" id="ARBA00022989"/>
    </source>
</evidence>
<feature type="domain" description="T-SNARE coiled-coil homology" evidence="13">
    <location>
        <begin position="142"/>
        <end position="204"/>
    </location>
</feature>
<dbReference type="KEGG" id="mbr:MONBRDRAFT_39273"/>
<comment type="subcellular location">
    <subcellularLocation>
        <location evidence="1">Membrane</location>
        <topology evidence="1">Single-pass type IV membrane protein</topology>
    </subcellularLocation>
</comment>
<evidence type="ECO:0000256" key="2">
    <source>
        <dbReference type="ARBA" id="ARBA00009063"/>
    </source>
</evidence>
<evidence type="ECO:0000256" key="9">
    <source>
        <dbReference type="ARBA" id="ARBA00023136"/>
    </source>
</evidence>
<dbReference type="GeneID" id="5896023"/>
<keyword evidence="3" id="KW-0813">Transport</keyword>
<dbReference type="GO" id="GO:0048278">
    <property type="term" value="P:vesicle docking"/>
    <property type="evidence" value="ECO:0000318"/>
    <property type="project" value="GO_Central"/>
</dbReference>
<comment type="function">
    <text evidence="10">Vesicle trafficking protein that functions in the early secretory pathway, possibly by mediating retrograde transport from cis-Golgi membranes to the ER.</text>
</comment>
<evidence type="ECO:0000256" key="3">
    <source>
        <dbReference type="ARBA" id="ARBA00022448"/>
    </source>
</evidence>
<evidence type="ECO:0000313" key="14">
    <source>
        <dbReference type="EMBL" id="EDQ84461.1"/>
    </source>
</evidence>
<reference evidence="14 15" key="1">
    <citation type="journal article" date="2008" name="Nature">
        <title>The genome of the choanoflagellate Monosiga brevicollis and the origin of metazoans.</title>
        <authorList>
            <consortium name="JGI Sequencing"/>
            <person name="King N."/>
            <person name="Westbrook M.J."/>
            <person name="Young S.L."/>
            <person name="Kuo A."/>
            <person name="Abedin M."/>
            <person name="Chapman J."/>
            <person name="Fairclough S."/>
            <person name="Hellsten U."/>
            <person name="Isogai Y."/>
            <person name="Letunic I."/>
            <person name="Marr M."/>
            <person name="Pincus D."/>
            <person name="Putnam N."/>
            <person name="Rokas A."/>
            <person name="Wright K.J."/>
            <person name="Zuzow R."/>
            <person name="Dirks W."/>
            <person name="Good M."/>
            <person name="Goodstein D."/>
            <person name="Lemons D."/>
            <person name="Li W."/>
            <person name="Lyons J.B."/>
            <person name="Morris A."/>
            <person name="Nichols S."/>
            <person name="Richter D.J."/>
            <person name="Salamov A."/>
            <person name="Bork P."/>
            <person name="Lim W.A."/>
            <person name="Manning G."/>
            <person name="Miller W.T."/>
            <person name="McGinnis W."/>
            <person name="Shapiro H."/>
            <person name="Tjian R."/>
            <person name="Grigoriev I.V."/>
            <person name="Rokhsar D."/>
        </authorList>
    </citation>
    <scope>NUCLEOTIDE SEQUENCE [LARGE SCALE GENOMIC DNA]</scope>
    <source>
        <strain evidence="15">MX1 / ATCC 50154</strain>
    </source>
</reference>
<accession>A9VDF0</accession>
<dbReference type="SMART" id="SM00397">
    <property type="entry name" value="t_SNARE"/>
    <property type="match status" value="1"/>
</dbReference>
<proteinExistence type="inferred from homology"/>
<keyword evidence="6" id="KW-0832">Ubl conjugation</keyword>
<dbReference type="GO" id="GO:0006886">
    <property type="term" value="P:intracellular protein transport"/>
    <property type="evidence" value="ECO:0000318"/>
    <property type="project" value="GO_Central"/>
</dbReference>
<sequence length="232" mass="25540">MSSRWLDDFDAAQALANDIQAACTERTRLRNKGQNATGATNAASNGLKRLAPLLDKLQKQLENDASSYAVTAKEADRRQNQLRQLNSRFKTLEGQFGQGNSNSAMSSDYHRNALYGSAGGRAPVEDEYTRGQDTQALLQEQDRIMDEQDRGLSTISASAQRLKQVGMAIGDELDDQNEMLDELGQGMDITDRRLKRETEHVVYVSEKAKAGGMFCCILLLIIAIIVVAAVPK</sequence>
<organism evidence="14 15">
    <name type="scientific">Monosiga brevicollis</name>
    <name type="common">Choanoflagellate</name>
    <dbReference type="NCBI Taxonomy" id="81824"/>
    <lineage>
        <taxon>Eukaryota</taxon>
        <taxon>Choanoflagellata</taxon>
        <taxon>Craspedida</taxon>
        <taxon>Salpingoecidae</taxon>
        <taxon>Monosiga</taxon>
    </lineage>
</organism>
<evidence type="ECO:0000256" key="12">
    <source>
        <dbReference type="SAM" id="Phobius"/>
    </source>
</evidence>
<dbReference type="Pfam" id="PF05739">
    <property type="entry name" value="SNARE"/>
    <property type="match status" value="1"/>
</dbReference>
<keyword evidence="4" id="KW-0597">Phosphoprotein</keyword>
<dbReference type="OMA" id="DSTCYIA"/>
<feature type="transmembrane region" description="Helical" evidence="12">
    <location>
        <begin position="210"/>
        <end position="230"/>
    </location>
</feature>
<dbReference type="eggNOG" id="KOG3202">
    <property type="taxonomic scope" value="Eukaryota"/>
</dbReference>
<evidence type="ECO:0000256" key="4">
    <source>
        <dbReference type="ARBA" id="ARBA00022553"/>
    </source>
</evidence>
<evidence type="ECO:0000256" key="11">
    <source>
        <dbReference type="ARBA" id="ARBA00072662"/>
    </source>
</evidence>
<dbReference type="InterPro" id="IPR000727">
    <property type="entry name" value="T_SNARE_dom"/>
</dbReference>
<dbReference type="CDD" id="cd15852">
    <property type="entry name" value="SNARE_Syntaxin8"/>
    <property type="match status" value="1"/>
</dbReference>
<evidence type="ECO:0000256" key="6">
    <source>
        <dbReference type="ARBA" id="ARBA00022843"/>
    </source>
</evidence>
<dbReference type="STRING" id="81824.A9VDF0"/>
<name>A9VDF0_MONBE</name>
<dbReference type="GO" id="GO:0000149">
    <property type="term" value="F:SNARE binding"/>
    <property type="evidence" value="ECO:0000318"/>
    <property type="project" value="GO_Central"/>
</dbReference>
<dbReference type="FunFam" id="1.20.5.110:FF:000036">
    <property type="entry name" value="Putative Syntaxin-8"/>
    <property type="match status" value="1"/>
</dbReference>
<dbReference type="GO" id="GO:0005768">
    <property type="term" value="C:endosome"/>
    <property type="evidence" value="ECO:0007669"/>
    <property type="project" value="UniProtKB-ARBA"/>
</dbReference>
<keyword evidence="5 12" id="KW-0812">Transmembrane</keyword>
<dbReference type="PROSITE" id="PS50192">
    <property type="entry name" value="T_SNARE"/>
    <property type="match status" value="1"/>
</dbReference>
<keyword evidence="15" id="KW-1185">Reference proteome</keyword>
<evidence type="ECO:0000259" key="13">
    <source>
        <dbReference type="PROSITE" id="PS50192"/>
    </source>
</evidence>
<dbReference type="InterPro" id="IPR041875">
    <property type="entry name" value="Syntaxin-8_SNARE"/>
</dbReference>
<dbReference type="InParanoid" id="A9VDF0"/>
<dbReference type="FunCoup" id="A9VDF0">
    <property type="interactions" value="930"/>
</dbReference>
<dbReference type="Proteomes" id="UP000001357">
    <property type="component" value="Unassembled WGS sequence"/>
</dbReference>
<dbReference type="GO" id="GO:0031201">
    <property type="term" value="C:SNARE complex"/>
    <property type="evidence" value="ECO:0000318"/>
    <property type="project" value="GO_Central"/>
</dbReference>
<keyword evidence="9 12" id="KW-0472">Membrane</keyword>
<dbReference type="PANTHER" id="PTHR19957">
    <property type="entry name" value="SYNTAXIN"/>
    <property type="match status" value="1"/>
</dbReference>
<evidence type="ECO:0000313" key="15">
    <source>
        <dbReference type="Proteomes" id="UP000001357"/>
    </source>
</evidence>
<dbReference type="AlphaFoldDB" id="A9VDF0"/>
<dbReference type="GO" id="GO:0012505">
    <property type="term" value="C:endomembrane system"/>
    <property type="evidence" value="ECO:0000318"/>
    <property type="project" value="GO_Central"/>
</dbReference>
<dbReference type="InterPro" id="IPR045242">
    <property type="entry name" value="Syntaxin"/>
</dbReference>
<dbReference type="EMBL" id="CH991587">
    <property type="protein sequence ID" value="EDQ84461.1"/>
    <property type="molecule type" value="Genomic_DNA"/>
</dbReference>
<dbReference type="GO" id="GO:0006906">
    <property type="term" value="P:vesicle fusion"/>
    <property type="evidence" value="ECO:0000318"/>
    <property type="project" value="GO_Central"/>
</dbReference>
<comment type="similarity">
    <text evidence="2">Belongs to the syntaxin family.</text>
</comment>
<protein>
    <recommendedName>
        <fullName evidence="11">Syntaxin-8</fullName>
    </recommendedName>
</protein>
<dbReference type="RefSeq" id="XP_001750756.1">
    <property type="nucleotide sequence ID" value="XM_001750704.1"/>
</dbReference>
<keyword evidence="8" id="KW-0175">Coiled coil</keyword>
<evidence type="ECO:0000256" key="1">
    <source>
        <dbReference type="ARBA" id="ARBA00004211"/>
    </source>
</evidence>
<evidence type="ECO:0000256" key="8">
    <source>
        <dbReference type="ARBA" id="ARBA00023054"/>
    </source>
</evidence>
<dbReference type="Gene3D" id="1.20.5.110">
    <property type="match status" value="1"/>
</dbReference>
<evidence type="ECO:0000256" key="10">
    <source>
        <dbReference type="ARBA" id="ARBA00055629"/>
    </source>
</evidence>
<dbReference type="SUPFAM" id="SSF58038">
    <property type="entry name" value="SNARE fusion complex"/>
    <property type="match status" value="1"/>
</dbReference>
<keyword evidence="7 12" id="KW-1133">Transmembrane helix</keyword>